<gene>
    <name evidence="1" type="ORF">LCMAC101_03170</name>
</gene>
<proteinExistence type="predicted"/>
<organism evidence="1">
    <name type="scientific">Marseillevirus LCMAC101</name>
    <dbReference type="NCBI Taxonomy" id="2506602"/>
    <lineage>
        <taxon>Viruses</taxon>
        <taxon>Varidnaviria</taxon>
        <taxon>Bamfordvirae</taxon>
        <taxon>Nucleocytoviricota</taxon>
        <taxon>Megaviricetes</taxon>
        <taxon>Pimascovirales</taxon>
        <taxon>Pimascovirales incertae sedis</taxon>
        <taxon>Marseilleviridae</taxon>
    </lineage>
</organism>
<dbReference type="EMBL" id="MK500327">
    <property type="protein sequence ID" value="QBK85722.1"/>
    <property type="molecule type" value="Genomic_DNA"/>
</dbReference>
<evidence type="ECO:0000313" key="1">
    <source>
        <dbReference type="EMBL" id="QBK85722.1"/>
    </source>
</evidence>
<reference evidence="1" key="1">
    <citation type="journal article" date="2019" name="MBio">
        <title>Virus Genomes from Deep Sea Sediments Expand the Ocean Megavirome and Support Independent Origins of Viral Gigantism.</title>
        <authorList>
            <person name="Backstrom D."/>
            <person name="Yutin N."/>
            <person name="Jorgensen S.L."/>
            <person name="Dharamshi J."/>
            <person name="Homa F."/>
            <person name="Zaremba-Niedwiedzka K."/>
            <person name="Spang A."/>
            <person name="Wolf Y.I."/>
            <person name="Koonin E.V."/>
            <person name="Ettema T.J."/>
        </authorList>
    </citation>
    <scope>NUCLEOTIDE SEQUENCE</scope>
</reference>
<accession>A0A481YRA5</accession>
<name>A0A481YRA5_9VIRU</name>
<sequence>MCLKCHGKNAKFDSDSPEMVDALKNPQFEKWNSCSVSHMFITYSGVDGWRAQDLAAQIIENLIKYLRENNKTNVETWLPQAFGEPDNIEKMYFNMKNYTGLKIQSSEFSQRQKAVFHEDFLNQFFPF</sequence>
<protein>
    <submittedName>
        <fullName evidence="1">Uncharacterized protein</fullName>
    </submittedName>
</protein>